<proteinExistence type="inferred from homology"/>
<dbReference type="SUPFAM" id="SSF53955">
    <property type="entry name" value="Lysozyme-like"/>
    <property type="match status" value="1"/>
</dbReference>
<organism evidence="3 4">
    <name type="scientific">Magnetospirillum sulfuroxidans</name>
    <dbReference type="NCBI Taxonomy" id="611300"/>
    <lineage>
        <taxon>Bacteria</taxon>
        <taxon>Pseudomonadati</taxon>
        <taxon>Pseudomonadota</taxon>
        <taxon>Alphaproteobacteria</taxon>
        <taxon>Rhodospirillales</taxon>
        <taxon>Rhodospirillaceae</taxon>
        <taxon>Magnetospirillum</taxon>
    </lineage>
</organism>
<reference evidence="3 4" key="1">
    <citation type="submission" date="2021-04" db="EMBL/GenBank/DDBJ databases">
        <title>Magnetospirillum sulfuroxidans sp. nov., a facultative chemolithoautotrophic sulfur-oxidizing alphaproteobacterium isolated from freshwater sediment and proposals for Paramagetospirillum gen. nov., and Magnetospirillaceae fam. nov.</title>
        <authorList>
            <person name="Koziaeva V."/>
            <person name="Geelhoed J.S."/>
            <person name="Sorokin D.Y."/>
            <person name="Grouzdev D.S."/>
        </authorList>
    </citation>
    <scope>NUCLEOTIDE SEQUENCE [LARGE SCALE GENOMIC DNA]</scope>
    <source>
        <strain evidence="3 4">J10</strain>
    </source>
</reference>
<keyword evidence="4" id="KW-1185">Reference proteome</keyword>
<evidence type="ECO:0000259" key="2">
    <source>
        <dbReference type="Pfam" id="PF01464"/>
    </source>
</evidence>
<evidence type="ECO:0000313" key="4">
    <source>
        <dbReference type="Proteomes" id="UP000680714"/>
    </source>
</evidence>
<dbReference type="Proteomes" id="UP000680714">
    <property type="component" value="Unassembled WGS sequence"/>
</dbReference>
<comment type="caution">
    <text evidence="3">The sequence shown here is derived from an EMBL/GenBank/DDBJ whole genome shotgun (WGS) entry which is preliminary data.</text>
</comment>
<protein>
    <submittedName>
        <fullName evidence="3">Transglycosylase SLT domain-containing protein</fullName>
    </submittedName>
</protein>
<evidence type="ECO:0000256" key="1">
    <source>
        <dbReference type="ARBA" id="ARBA00009387"/>
    </source>
</evidence>
<dbReference type="InterPro" id="IPR008258">
    <property type="entry name" value="Transglycosylase_SLT_dom_1"/>
</dbReference>
<dbReference type="Pfam" id="PF01464">
    <property type="entry name" value="SLT"/>
    <property type="match status" value="1"/>
</dbReference>
<gene>
    <name evidence="3" type="ORF">KEC16_19120</name>
</gene>
<dbReference type="EMBL" id="JAGTUF010000034">
    <property type="protein sequence ID" value="MBR9973843.1"/>
    <property type="molecule type" value="Genomic_DNA"/>
</dbReference>
<comment type="similarity">
    <text evidence="1">Belongs to the virb1 family.</text>
</comment>
<dbReference type="InterPro" id="IPR023346">
    <property type="entry name" value="Lysozyme-like_dom_sf"/>
</dbReference>
<feature type="domain" description="Transglycosylase SLT" evidence="2">
    <location>
        <begin position="24"/>
        <end position="78"/>
    </location>
</feature>
<sequence>MQTSATITLIEAQDSRHQRVARHIRDAAEATGVPFDYLLAQANSESRLDPNAASPRSSAMGLYQFTAGTWLEMVKKHGAEHGLGNYADAITKGKDGRWTVADKDMKKEILEMRKDPRVSALMAGEYASDNGKVLQSKLGRKASTHDLYLAHYLGAGGALKVLQEVKDGQQPTAASILPEAAKANPEEFHHDDGDGDAKSVDDLYASIQSRFRRSMAKVATMAKQLNQPQMNLAELRPEARPQAEAQPEALSLAAAPSIEPPAPLDLSQYSTFPVAIAQGAADENTSFPVRLPPAVNATRADQVTLRAIIDALNGKG</sequence>
<dbReference type="RefSeq" id="WP_211551941.1">
    <property type="nucleotide sequence ID" value="NZ_JAGTUF010000034.1"/>
</dbReference>
<accession>A0ABS5IHE4</accession>
<evidence type="ECO:0000313" key="3">
    <source>
        <dbReference type="EMBL" id="MBR9973843.1"/>
    </source>
</evidence>
<name>A0ABS5IHE4_9PROT</name>
<dbReference type="Gene3D" id="1.10.530.10">
    <property type="match status" value="1"/>
</dbReference>